<evidence type="ECO:0000256" key="6">
    <source>
        <dbReference type="ARBA" id="ARBA00023146"/>
    </source>
</evidence>
<dbReference type="InterPro" id="IPR049940">
    <property type="entry name" value="GluQ/Sye"/>
</dbReference>
<evidence type="ECO:0000256" key="4">
    <source>
        <dbReference type="ARBA" id="ARBA00022833"/>
    </source>
</evidence>
<keyword evidence="7" id="KW-0648">Protein biosynthesis</keyword>
<sequence>MASETTFTRTRIAPTPSGFLHVGNVLSFAVTAALAEQYGAKILLRIDDLDQARVNPAFVQDIFDTLNFLEIPWHEGPKGYADYQENWSQLHRMEHYKKLLEQLRQQQLVFACTCSRADIKRFSNDETYPGTCLIQHKDLNTPESSWRLKTVKDATVAVKGLKAITTERLPASMQNFVVRKKDSFPAYQLSSLADDIFFGVDLIVRGQDLRDSTLAQLHLAQSLGLQSFLDTAFYHHPLIKGNNGLKLSKSAGDTSIQALRKQGKTPADIFSMIAGMLGHDEGIKNWRELGQLLLSYPIENLLAIERSNQRKPGR</sequence>
<keyword evidence="1 7" id="KW-0436">Ligase</keyword>
<dbReference type="Pfam" id="PF00749">
    <property type="entry name" value="tRNA-synt_1c"/>
    <property type="match status" value="1"/>
</dbReference>
<dbReference type="InterPro" id="IPR014729">
    <property type="entry name" value="Rossmann-like_a/b/a_fold"/>
</dbReference>
<reference evidence="9" key="1">
    <citation type="submission" date="2022-04" db="EMBL/GenBank/DDBJ databases">
        <title>Mucilaginibacter sp. RS28 isolated from freshwater.</title>
        <authorList>
            <person name="Ko S.-R."/>
        </authorList>
    </citation>
    <scope>NUCLEOTIDE SEQUENCE</scope>
    <source>
        <strain evidence="9">RS28</strain>
    </source>
</reference>
<comment type="similarity">
    <text evidence="7">Belongs to the class-I aminoacyl-tRNA synthetase family.</text>
</comment>
<dbReference type="GO" id="GO:0005829">
    <property type="term" value="C:cytosol"/>
    <property type="evidence" value="ECO:0007669"/>
    <property type="project" value="TreeGrafter"/>
</dbReference>
<dbReference type="PANTHER" id="PTHR43311">
    <property type="entry name" value="GLUTAMATE--TRNA LIGASE"/>
    <property type="match status" value="1"/>
</dbReference>
<name>A0A9X2BAU1_9SPHI</name>
<keyword evidence="4" id="KW-0862">Zinc</keyword>
<keyword evidence="5 7" id="KW-0067">ATP-binding</keyword>
<dbReference type="Gene3D" id="3.40.50.620">
    <property type="entry name" value="HUPs"/>
    <property type="match status" value="1"/>
</dbReference>
<evidence type="ECO:0000256" key="3">
    <source>
        <dbReference type="ARBA" id="ARBA00022741"/>
    </source>
</evidence>
<dbReference type="SUPFAM" id="SSF52374">
    <property type="entry name" value="Nucleotidylyl transferase"/>
    <property type="match status" value="1"/>
</dbReference>
<evidence type="ECO:0000256" key="1">
    <source>
        <dbReference type="ARBA" id="ARBA00022598"/>
    </source>
</evidence>
<dbReference type="AlphaFoldDB" id="A0A9X2BAU1"/>
<accession>A0A9X2BAU1</accession>
<dbReference type="PRINTS" id="PR00987">
    <property type="entry name" value="TRNASYNTHGLU"/>
</dbReference>
<dbReference type="InterPro" id="IPR001412">
    <property type="entry name" value="aa-tRNA-synth_I_CS"/>
</dbReference>
<dbReference type="PROSITE" id="PS00178">
    <property type="entry name" value="AA_TRNA_LIGASE_I"/>
    <property type="match status" value="1"/>
</dbReference>
<gene>
    <name evidence="9" type="ORF">MUY27_18780</name>
</gene>
<dbReference type="GO" id="GO:0005524">
    <property type="term" value="F:ATP binding"/>
    <property type="evidence" value="ECO:0007669"/>
    <property type="project" value="UniProtKB-KW"/>
</dbReference>
<dbReference type="InterPro" id="IPR020058">
    <property type="entry name" value="Glu/Gln-tRNA-synth_Ib_cat-dom"/>
</dbReference>
<dbReference type="Proteomes" id="UP001139450">
    <property type="component" value="Unassembled WGS sequence"/>
</dbReference>
<dbReference type="PANTHER" id="PTHR43311:SF1">
    <property type="entry name" value="GLUTAMYL-Q TRNA(ASP) SYNTHETASE"/>
    <property type="match status" value="1"/>
</dbReference>
<evidence type="ECO:0000256" key="5">
    <source>
        <dbReference type="ARBA" id="ARBA00022840"/>
    </source>
</evidence>
<evidence type="ECO:0000259" key="8">
    <source>
        <dbReference type="Pfam" id="PF00749"/>
    </source>
</evidence>
<dbReference type="GO" id="GO:0006424">
    <property type="term" value="P:glutamyl-tRNA aminoacylation"/>
    <property type="evidence" value="ECO:0007669"/>
    <property type="project" value="TreeGrafter"/>
</dbReference>
<feature type="domain" description="Glutamyl/glutaminyl-tRNA synthetase class Ib catalytic" evidence="8">
    <location>
        <begin position="9"/>
        <end position="276"/>
    </location>
</feature>
<keyword evidence="3 7" id="KW-0547">Nucleotide-binding</keyword>
<keyword evidence="2" id="KW-0479">Metal-binding</keyword>
<comment type="caution">
    <text evidence="9">The sequence shown here is derived from an EMBL/GenBank/DDBJ whole genome shotgun (WGS) entry which is preliminary data.</text>
</comment>
<dbReference type="EMBL" id="JALJEJ010000012">
    <property type="protein sequence ID" value="MCJ8211771.1"/>
    <property type="molecule type" value="Genomic_DNA"/>
</dbReference>
<organism evidence="9 10">
    <name type="scientific">Mucilaginibacter straminoryzae</name>
    <dbReference type="NCBI Taxonomy" id="2932774"/>
    <lineage>
        <taxon>Bacteria</taxon>
        <taxon>Pseudomonadati</taxon>
        <taxon>Bacteroidota</taxon>
        <taxon>Sphingobacteriia</taxon>
        <taxon>Sphingobacteriales</taxon>
        <taxon>Sphingobacteriaceae</taxon>
        <taxon>Mucilaginibacter</taxon>
    </lineage>
</organism>
<evidence type="ECO:0000313" key="10">
    <source>
        <dbReference type="Proteomes" id="UP001139450"/>
    </source>
</evidence>
<protein>
    <submittedName>
        <fullName evidence="9">Glutamate--tRNA ligase family protein</fullName>
    </submittedName>
</protein>
<keyword evidence="10" id="KW-1185">Reference proteome</keyword>
<proteinExistence type="inferred from homology"/>
<evidence type="ECO:0000256" key="7">
    <source>
        <dbReference type="RuleBase" id="RU363037"/>
    </source>
</evidence>
<dbReference type="GO" id="GO:0004818">
    <property type="term" value="F:glutamate-tRNA ligase activity"/>
    <property type="evidence" value="ECO:0007669"/>
    <property type="project" value="TreeGrafter"/>
</dbReference>
<dbReference type="InterPro" id="IPR000924">
    <property type="entry name" value="Glu/Gln-tRNA-synth"/>
</dbReference>
<evidence type="ECO:0000256" key="2">
    <source>
        <dbReference type="ARBA" id="ARBA00022723"/>
    </source>
</evidence>
<evidence type="ECO:0000313" key="9">
    <source>
        <dbReference type="EMBL" id="MCJ8211771.1"/>
    </source>
</evidence>
<dbReference type="RefSeq" id="WP_245132686.1">
    <property type="nucleotide sequence ID" value="NZ_JALJEJ010000012.1"/>
</dbReference>
<keyword evidence="6 7" id="KW-0030">Aminoacyl-tRNA synthetase</keyword>